<dbReference type="PANTHER" id="PTHR46007:SF12">
    <property type="entry name" value="C2H2-TYPE DOMAIN-CONTAINING PROTEIN-RELATED"/>
    <property type="match status" value="1"/>
</dbReference>
<sequence>MAPQLAALSSSLLQQWQQQKYEGFPAAAGGDADSQQQQQQLLQQQQQQQQYLDGGLDDETEIAILHCLLTEECFSDTIRSCFFRCVEHIRDKVLAARVRGAPPPLSPSAYCALYEACGALVLLGGVSSGIDPTQQQQQQQQQQQEMQRELLAFCQHDTPKAFWHQQQRMLLGSFVSSAVYVQLKEALAAADLPGLQPLLTSCGFCHFAAAAKPVRNPTGPPVAGLAFVCVPEEETVAVSSRAPPLLLQQQQLQHCCGRSRLLLRLLQKANWAAVPIFLEQWTRLPTLELRAAYLKALTTGEAD</sequence>
<proteinExistence type="predicted"/>
<dbReference type="OrthoDB" id="10625410at2759"/>
<evidence type="ECO:0000313" key="1">
    <source>
        <dbReference type="EMBL" id="CDJ52746.1"/>
    </source>
</evidence>
<dbReference type="VEuPathDB" id="ToxoDB:EBH_0052100"/>
<accession>U6LRG5</accession>
<dbReference type="GO" id="GO:0003713">
    <property type="term" value="F:transcription coactivator activity"/>
    <property type="evidence" value="ECO:0007669"/>
    <property type="project" value="TreeGrafter"/>
</dbReference>
<organism evidence="1 2">
    <name type="scientific">Eimeria brunetti</name>
    <dbReference type="NCBI Taxonomy" id="51314"/>
    <lineage>
        <taxon>Eukaryota</taxon>
        <taxon>Sar</taxon>
        <taxon>Alveolata</taxon>
        <taxon>Apicomplexa</taxon>
        <taxon>Conoidasida</taxon>
        <taxon>Coccidia</taxon>
        <taxon>Eucoccidiorida</taxon>
        <taxon>Eimeriorina</taxon>
        <taxon>Eimeriidae</taxon>
        <taxon>Eimeria</taxon>
    </lineage>
</organism>
<dbReference type="AlphaFoldDB" id="U6LRG5"/>
<dbReference type="GO" id="GO:0045944">
    <property type="term" value="P:positive regulation of transcription by RNA polymerase II"/>
    <property type="evidence" value="ECO:0007669"/>
    <property type="project" value="TreeGrafter"/>
</dbReference>
<dbReference type="PANTHER" id="PTHR46007">
    <property type="entry name" value="MEDIATOR OF RNA POLYMERASE II TRANSCRIPTION SUBUNIT 12"/>
    <property type="match status" value="1"/>
</dbReference>
<dbReference type="EMBL" id="HG713183">
    <property type="protein sequence ID" value="CDJ52746.1"/>
    <property type="molecule type" value="Genomic_DNA"/>
</dbReference>
<evidence type="ECO:0000313" key="2">
    <source>
        <dbReference type="Proteomes" id="UP000030750"/>
    </source>
</evidence>
<evidence type="ECO:0008006" key="3">
    <source>
        <dbReference type="Google" id="ProtNLM"/>
    </source>
</evidence>
<reference evidence="1" key="2">
    <citation type="submission" date="2013-10" db="EMBL/GenBank/DDBJ databases">
        <authorList>
            <person name="Aslett M."/>
        </authorList>
    </citation>
    <scope>NUCLEOTIDE SEQUENCE [LARGE SCALE GENOMIC DNA]</scope>
    <source>
        <strain evidence="1">Houghton</strain>
    </source>
</reference>
<dbReference type="Proteomes" id="UP000030750">
    <property type="component" value="Unassembled WGS sequence"/>
</dbReference>
<keyword evidence="2" id="KW-1185">Reference proteome</keyword>
<dbReference type="InterPro" id="IPR051647">
    <property type="entry name" value="Mediator_comp_sub12"/>
</dbReference>
<gene>
    <name evidence="1" type="ORF">EBH_0052100</name>
</gene>
<reference evidence="1" key="1">
    <citation type="submission" date="2013-10" db="EMBL/GenBank/DDBJ databases">
        <title>Genomic analysis of the causative agents of coccidiosis in chickens.</title>
        <authorList>
            <person name="Reid A.J."/>
            <person name="Blake D."/>
            <person name="Billington K."/>
            <person name="Browne H."/>
            <person name="Dunn M."/>
            <person name="Hung S."/>
            <person name="Kawahara F."/>
            <person name="Miranda-Saavedra D."/>
            <person name="Mourier T."/>
            <person name="Nagra H."/>
            <person name="Otto T.D."/>
            <person name="Rawlings N."/>
            <person name="Sanchez A."/>
            <person name="Sanders M."/>
            <person name="Subramaniam C."/>
            <person name="Tay Y."/>
            <person name="Dear P."/>
            <person name="Doerig C."/>
            <person name="Gruber A."/>
            <person name="Parkinson J."/>
            <person name="Shirley M."/>
            <person name="Wan K.L."/>
            <person name="Berriman M."/>
            <person name="Tomley F."/>
            <person name="Pain A."/>
        </authorList>
    </citation>
    <scope>NUCLEOTIDE SEQUENCE [LARGE SCALE GENOMIC DNA]</scope>
    <source>
        <strain evidence="1">Houghton</strain>
    </source>
</reference>
<name>U6LRG5_9EIME</name>
<protein>
    <recommendedName>
        <fullName evidence="3">RAP domain-containing protein</fullName>
    </recommendedName>
</protein>
<dbReference type="GO" id="GO:0016592">
    <property type="term" value="C:mediator complex"/>
    <property type="evidence" value="ECO:0007669"/>
    <property type="project" value="TreeGrafter"/>
</dbReference>